<dbReference type="Pfam" id="PF02464">
    <property type="entry name" value="CinA"/>
    <property type="match status" value="1"/>
</dbReference>
<sequence length="164" mass="16339">MIAGPLVRALEARGLGLAVAESLTGGALSSAIVEVPGASAVHRGAVVSYATDLKHRLLGVDESLLEAEGPVHPEVALQMARGAAELLGAAGARTVGVATTGVAGPDPQGGRAVGTVFVAVVLGGLETVREHRFEGDRAAIRAASVEAALSLAAETVSRSSDESD</sequence>
<protein>
    <submittedName>
        <fullName evidence="2">CinA family protein</fullName>
    </submittedName>
</protein>
<dbReference type="RefSeq" id="WP_251944355.1">
    <property type="nucleotide sequence ID" value="NZ_JAMRYM010000015.1"/>
</dbReference>
<dbReference type="InterPro" id="IPR008136">
    <property type="entry name" value="CinA_C"/>
</dbReference>
<gene>
    <name evidence="2" type="ORF">NB037_05835</name>
</gene>
<dbReference type="NCBIfam" id="TIGR00199">
    <property type="entry name" value="PncC_domain"/>
    <property type="match status" value="1"/>
</dbReference>
<evidence type="ECO:0000313" key="3">
    <source>
        <dbReference type="Proteomes" id="UP001155240"/>
    </source>
</evidence>
<feature type="domain" description="CinA C-terminal" evidence="1">
    <location>
        <begin position="6"/>
        <end position="155"/>
    </location>
</feature>
<comment type="caution">
    <text evidence="2">The sequence shown here is derived from an EMBL/GenBank/DDBJ whole genome shotgun (WGS) entry which is preliminary data.</text>
</comment>
<dbReference type="Gene3D" id="3.90.950.20">
    <property type="entry name" value="CinA-like"/>
    <property type="match status" value="1"/>
</dbReference>
<reference evidence="2" key="1">
    <citation type="submission" date="2022-06" db="EMBL/GenBank/DDBJ databases">
        <title>Whole genome shotgun sequencing (WGS) of Rathayibacter sp. ZW T2_19, isolated from stored onions (Allium cepa).</title>
        <authorList>
            <person name="Stoll D.A."/>
            <person name="Huch M."/>
        </authorList>
    </citation>
    <scope>NUCLEOTIDE SEQUENCE</scope>
    <source>
        <strain evidence="2">ZW T2_19</strain>
    </source>
</reference>
<name>A0A9X2IRV0_9MICO</name>
<evidence type="ECO:0000259" key="1">
    <source>
        <dbReference type="Pfam" id="PF02464"/>
    </source>
</evidence>
<dbReference type="EMBL" id="JAMRYM010000015">
    <property type="protein sequence ID" value="MCM6761936.1"/>
    <property type="molecule type" value="Genomic_DNA"/>
</dbReference>
<dbReference type="SUPFAM" id="SSF142433">
    <property type="entry name" value="CinA-like"/>
    <property type="match status" value="1"/>
</dbReference>
<dbReference type="Proteomes" id="UP001155240">
    <property type="component" value="Unassembled WGS sequence"/>
</dbReference>
<dbReference type="InterPro" id="IPR036653">
    <property type="entry name" value="CinA-like_C"/>
</dbReference>
<organism evidence="2 3">
    <name type="scientific">Rathayibacter rubneri</name>
    <dbReference type="NCBI Taxonomy" id="2950106"/>
    <lineage>
        <taxon>Bacteria</taxon>
        <taxon>Bacillati</taxon>
        <taxon>Actinomycetota</taxon>
        <taxon>Actinomycetes</taxon>
        <taxon>Micrococcales</taxon>
        <taxon>Microbacteriaceae</taxon>
        <taxon>Rathayibacter</taxon>
    </lineage>
</organism>
<keyword evidence="3" id="KW-1185">Reference proteome</keyword>
<evidence type="ECO:0000313" key="2">
    <source>
        <dbReference type="EMBL" id="MCM6761936.1"/>
    </source>
</evidence>
<dbReference type="AlphaFoldDB" id="A0A9X2IRV0"/>
<proteinExistence type="predicted"/>
<accession>A0A9X2IRV0</accession>